<comment type="caution">
    <text evidence="1">The sequence shown here is derived from an EMBL/GenBank/DDBJ whole genome shotgun (WGS) entry which is preliminary data.</text>
</comment>
<name>A0ACC2RBM5_9NEOP</name>
<sequence length="594" mass="68321">MEKIESSISKNPKMFWSYVKSKKNAGAFPNVMTYNNTSACTGQDISNLFASYFNTTFQQPESNDYNTDTSSGTCFSNYTTSISSVEINPTRVLKLLKSLDLSKSGGPDQIPPIFIVNCATSLAEPVTILFRRSLSEGIVPKIWKSAYVTPIFKKGNKSEIENYRPISKICLFSKVLERIVYTDLYEAVKCNLGDEQHGFLRKRSTTSNLILSHEFISEGMEQHAQVDIIYTDYSKCFDRIDHRVLLQKLLSAGIHGDLYRWFCSYVDNRTQAVVLQGYTSDWASVPSGVPQGSILGPLLFILFISDIKSCFKHSHILLYADDMKILKKVHNNLDTHLLQEDLNRFESYCSLNKLQLNVSKCYHVTYTRKKTLIGTGYSLYGQTINKVNTIRDLGVIFDSKLLFDQHIESIVKKAAKALGFITRMSACFRSIKTIKILYCSFVRSHLEYASQVWNPQYEIYKSRIEAIQKKFLKYLDFKARQYSTDYNHRCHRYHFLPLEYRRFTNDVCFLMNIANGTIDCADLVAKLELRTNQLSLRQRPLLSVPFSSTNYRRNAFFARSTSSFNKLPLELNIDLFCTSARTTRQTLAKQFFQQ</sequence>
<evidence type="ECO:0000313" key="1">
    <source>
        <dbReference type="EMBL" id="KAJ8735995.1"/>
    </source>
</evidence>
<gene>
    <name evidence="1" type="ORF">PYW08_006651</name>
</gene>
<proteinExistence type="predicted"/>
<evidence type="ECO:0000313" key="2">
    <source>
        <dbReference type="Proteomes" id="UP001231649"/>
    </source>
</evidence>
<keyword evidence="2" id="KW-1185">Reference proteome</keyword>
<accession>A0ACC2RBM5</accession>
<organism evidence="1 2">
    <name type="scientific">Mythimna loreyi</name>
    <dbReference type="NCBI Taxonomy" id="667449"/>
    <lineage>
        <taxon>Eukaryota</taxon>
        <taxon>Metazoa</taxon>
        <taxon>Ecdysozoa</taxon>
        <taxon>Arthropoda</taxon>
        <taxon>Hexapoda</taxon>
        <taxon>Insecta</taxon>
        <taxon>Pterygota</taxon>
        <taxon>Neoptera</taxon>
        <taxon>Endopterygota</taxon>
        <taxon>Lepidoptera</taxon>
        <taxon>Glossata</taxon>
        <taxon>Ditrysia</taxon>
        <taxon>Noctuoidea</taxon>
        <taxon>Noctuidae</taxon>
        <taxon>Noctuinae</taxon>
        <taxon>Hadenini</taxon>
        <taxon>Mythimna</taxon>
    </lineage>
</organism>
<dbReference type="Proteomes" id="UP001231649">
    <property type="component" value="Chromosome 2"/>
</dbReference>
<reference evidence="1" key="1">
    <citation type="submission" date="2023-03" db="EMBL/GenBank/DDBJ databases">
        <title>Chromosome-level genomes of two armyworms, Mythimna separata and Mythimna loreyi, provide insights into the biosynthesis and reception of sex pheromones.</title>
        <authorList>
            <person name="Zhao H."/>
        </authorList>
    </citation>
    <scope>NUCLEOTIDE SEQUENCE</scope>
    <source>
        <strain evidence="1">BeijingLab</strain>
    </source>
</reference>
<dbReference type="EMBL" id="CM056778">
    <property type="protein sequence ID" value="KAJ8735995.1"/>
    <property type="molecule type" value="Genomic_DNA"/>
</dbReference>
<protein>
    <submittedName>
        <fullName evidence="1">Uncharacterized protein</fullName>
    </submittedName>
</protein>